<name>A0ABW2INP0_9PROT</name>
<sequence>MSTDARIRELSERHKRLEVTIDDKRKSPSTPDQEILDLKRKKLRIKDEIVSLKAG</sequence>
<dbReference type="InterPro" id="IPR038444">
    <property type="entry name" value="DUF465_sf"/>
</dbReference>
<dbReference type="Pfam" id="PF04325">
    <property type="entry name" value="DUF465"/>
    <property type="match status" value="1"/>
</dbReference>
<dbReference type="EMBL" id="JBHTBR010000005">
    <property type="protein sequence ID" value="MFC7292512.1"/>
    <property type="molecule type" value="Genomic_DNA"/>
</dbReference>
<evidence type="ECO:0000313" key="1">
    <source>
        <dbReference type="EMBL" id="MFC7292512.1"/>
    </source>
</evidence>
<dbReference type="Gene3D" id="6.10.280.50">
    <property type="match status" value="1"/>
</dbReference>
<organism evidence="1 2">
    <name type="scientific">Hirschia litorea</name>
    <dbReference type="NCBI Taxonomy" id="1199156"/>
    <lineage>
        <taxon>Bacteria</taxon>
        <taxon>Pseudomonadati</taxon>
        <taxon>Pseudomonadota</taxon>
        <taxon>Alphaproteobacteria</taxon>
        <taxon>Hyphomonadales</taxon>
        <taxon>Hyphomonadaceae</taxon>
        <taxon>Hirschia</taxon>
    </lineage>
</organism>
<evidence type="ECO:0000313" key="2">
    <source>
        <dbReference type="Proteomes" id="UP001596492"/>
    </source>
</evidence>
<protein>
    <submittedName>
        <fullName evidence="1">YdcH family protein</fullName>
    </submittedName>
</protein>
<comment type="caution">
    <text evidence="1">The sequence shown here is derived from an EMBL/GenBank/DDBJ whole genome shotgun (WGS) entry which is preliminary data.</text>
</comment>
<gene>
    <name evidence="1" type="ORF">ACFQS8_12850</name>
</gene>
<dbReference type="InterPro" id="IPR007420">
    <property type="entry name" value="DUF465"/>
</dbReference>
<dbReference type="Proteomes" id="UP001596492">
    <property type="component" value="Unassembled WGS sequence"/>
</dbReference>
<keyword evidence="2" id="KW-1185">Reference proteome</keyword>
<proteinExistence type="predicted"/>
<dbReference type="RefSeq" id="WP_382167998.1">
    <property type="nucleotide sequence ID" value="NZ_JBHTBR010000005.1"/>
</dbReference>
<reference evidence="2" key="1">
    <citation type="journal article" date="2019" name="Int. J. Syst. Evol. Microbiol.">
        <title>The Global Catalogue of Microorganisms (GCM) 10K type strain sequencing project: providing services to taxonomists for standard genome sequencing and annotation.</title>
        <authorList>
            <consortium name="The Broad Institute Genomics Platform"/>
            <consortium name="The Broad Institute Genome Sequencing Center for Infectious Disease"/>
            <person name="Wu L."/>
            <person name="Ma J."/>
        </authorList>
    </citation>
    <scope>NUCLEOTIDE SEQUENCE [LARGE SCALE GENOMIC DNA]</scope>
    <source>
        <strain evidence="2">CCUG 51308</strain>
    </source>
</reference>
<accession>A0ABW2INP0</accession>